<reference evidence="2" key="1">
    <citation type="journal article" date="2020" name="Stud. Mycol.">
        <title>101 Dothideomycetes genomes: a test case for predicting lifestyles and emergence of pathogens.</title>
        <authorList>
            <person name="Haridas S."/>
            <person name="Albert R."/>
            <person name="Binder M."/>
            <person name="Bloem J."/>
            <person name="Labutti K."/>
            <person name="Salamov A."/>
            <person name="Andreopoulos B."/>
            <person name="Baker S."/>
            <person name="Barry K."/>
            <person name="Bills G."/>
            <person name="Bluhm B."/>
            <person name="Cannon C."/>
            <person name="Castanera R."/>
            <person name="Culley D."/>
            <person name="Daum C."/>
            <person name="Ezra D."/>
            <person name="Gonzalez J."/>
            <person name="Henrissat B."/>
            <person name="Kuo A."/>
            <person name="Liang C."/>
            <person name="Lipzen A."/>
            <person name="Lutzoni F."/>
            <person name="Magnuson J."/>
            <person name="Mondo S."/>
            <person name="Nolan M."/>
            <person name="Ohm R."/>
            <person name="Pangilinan J."/>
            <person name="Park H.-J."/>
            <person name="Ramirez L."/>
            <person name="Alfaro M."/>
            <person name="Sun H."/>
            <person name="Tritt A."/>
            <person name="Yoshinaga Y."/>
            <person name="Zwiers L.-H."/>
            <person name="Turgeon B."/>
            <person name="Goodwin S."/>
            <person name="Spatafora J."/>
            <person name="Crous P."/>
            <person name="Grigoriev I."/>
        </authorList>
    </citation>
    <scope>NUCLEOTIDE SEQUENCE</scope>
    <source>
        <strain evidence="2">CBS 675.92</strain>
    </source>
</reference>
<dbReference type="Proteomes" id="UP000800035">
    <property type="component" value="Unassembled WGS sequence"/>
</dbReference>
<feature type="domain" description="Enoyl reductase (ER)" evidence="1">
    <location>
        <begin position="20"/>
        <end position="354"/>
    </location>
</feature>
<proteinExistence type="predicted"/>
<evidence type="ECO:0000313" key="3">
    <source>
        <dbReference type="Proteomes" id="UP000800035"/>
    </source>
</evidence>
<dbReference type="InterPro" id="IPR013154">
    <property type="entry name" value="ADH-like_N"/>
</dbReference>
<dbReference type="InterPro" id="IPR036291">
    <property type="entry name" value="NAD(P)-bd_dom_sf"/>
</dbReference>
<dbReference type="AlphaFoldDB" id="A0A6A5TFE1"/>
<dbReference type="InterPro" id="IPR052711">
    <property type="entry name" value="Zinc_ADH-like"/>
</dbReference>
<gene>
    <name evidence="2" type="ORF">CC80DRAFT_574928</name>
</gene>
<dbReference type="Pfam" id="PF00107">
    <property type="entry name" value="ADH_zinc_N"/>
    <property type="match status" value="1"/>
</dbReference>
<dbReference type="SUPFAM" id="SSF50129">
    <property type="entry name" value="GroES-like"/>
    <property type="match status" value="1"/>
</dbReference>
<organism evidence="2 3">
    <name type="scientific">Byssothecium circinans</name>
    <dbReference type="NCBI Taxonomy" id="147558"/>
    <lineage>
        <taxon>Eukaryota</taxon>
        <taxon>Fungi</taxon>
        <taxon>Dikarya</taxon>
        <taxon>Ascomycota</taxon>
        <taxon>Pezizomycotina</taxon>
        <taxon>Dothideomycetes</taxon>
        <taxon>Pleosporomycetidae</taxon>
        <taxon>Pleosporales</taxon>
        <taxon>Massarineae</taxon>
        <taxon>Massarinaceae</taxon>
        <taxon>Byssothecium</taxon>
    </lineage>
</organism>
<keyword evidence="3" id="KW-1185">Reference proteome</keyword>
<evidence type="ECO:0000313" key="2">
    <source>
        <dbReference type="EMBL" id="KAF1951543.1"/>
    </source>
</evidence>
<dbReference type="InterPro" id="IPR013149">
    <property type="entry name" value="ADH-like_C"/>
</dbReference>
<name>A0A6A5TFE1_9PLEO</name>
<dbReference type="Gene3D" id="3.40.50.720">
    <property type="entry name" value="NAD(P)-binding Rossmann-like Domain"/>
    <property type="match status" value="1"/>
</dbReference>
<dbReference type="PANTHER" id="PTHR45033:SF2">
    <property type="entry name" value="ZINC-TYPE ALCOHOL DEHYDROGENASE-LIKE PROTEIN C1773.06C"/>
    <property type="match status" value="1"/>
</dbReference>
<dbReference type="Gene3D" id="3.90.180.10">
    <property type="entry name" value="Medium-chain alcohol dehydrogenases, catalytic domain"/>
    <property type="match status" value="1"/>
</dbReference>
<dbReference type="SMART" id="SM00829">
    <property type="entry name" value="PKS_ER"/>
    <property type="match status" value="1"/>
</dbReference>
<dbReference type="InterPro" id="IPR020843">
    <property type="entry name" value="ER"/>
</dbReference>
<dbReference type="EMBL" id="ML977016">
    <property type="protein sequence ID" value="KAF1951543.1"/>
    <property type="molecule type" value="Genomic_DNA"/>
</dbReference>
<accession>A0A6A5TFE1</accession>
<protein>
    <submittedName>
        <fullName evidence="2">NAD(P)-binding protein</fullName>
    </submittedName>
</protein>
<dbReference type="InterPro" id="IPR011032">
    <property type="entry name" value="GroES-like_sf"/>
</dbReference>
<evidence type="ECO:0000259" key="1">
    <source>
        <dbReference type="SMART" id="SM00829"/>
    </source>
</evidence>
<dbReference type="Pfam" id="PF08240">
    <property type="entry name" value="ADH_N"/>
    <property type="match status" value="1"/>
</dbReference>
<dbReference type="GO" id="GO:0016491">
    <property type="term" value="F:oxidoreductase activity"/>
    <property type="evidence" value="ECO:0007669"/>
    <property type="project" value="InterPro"/>
</dbReference>
<dbReference type="PANTHER" id="PTHR45033">
    <property type="match status" value="1"/>
</dbReference>
<dbReference type="SUPFAM" id="SSF51735">
    <property type="entry name" value="NAD(P)-binding Rossmann-fold domains"/>
    <property type="match status" value="1"/>
</dbReference>
<dbReference type="OrthoDB" id="3509362at2759"/>
<dbReference type="CDD" id="cd08276">
    <property type="entry name" value="MDR7"/>
    <property type="match status" value="1"/>
</dbReference>
<sequence>MPSAYQVHTSTFYPWATARGVENLRLNTDVPKPTDIPAGHVLVNIKAASVQPRDLMIVSNDPVYPVSADKDLTPGADGAGVIEKLGDGGSEWKIGDRILLSPLSWEKWDYHSNEEMPGHLDLKTKGERHYQGTLREYGIYPTNELIRAPDYLTFEELAAIPASAGTAAHALFFCPRAIKGGQTVLTQGTGGVSCFVIQLASAIGATVIVTSSSSAKLAVAKSLGATHAINYLTHPSWETEVLNLTDGKGVDLVIEIGGSATIAQSVAATKQGGVVALVGFLSGKKESDIVLPVIFGGKTVYGVRSFTTEHVRRAVGVLEGKGVRPRVGRVFKWEEAGRVFEELVKGEGVGKVVVRVG</sequence>